<dbReference type="PANTHER" id="PTHR11060">
    <property type="entry name" value="PROTEIN MEMO1"/>
    <property type="match status" value="1"/>
</dbReference>
<comment type="similarity">
    <text evidence="1 2">Belongs to the MEMO1 family.</text>
</comment>
<evidence type="ECO:0000256" key="2">
    <source>
        <dbReference type="HAMAP-Rule" id="MF_00055"/>
    </source>
</evidence>
<gene>
    <name evidence="3" type="primary">amrB</name>
    <name evidence="3" type="ORF">ENJ40_06020</name>
</gene>
<evidence type="ECO:0000313" key="3">
    <source>
        <dbReference type="EMBL" id="HFC97997.1"/>
    </source>
</evidence>
<proteinExistence type="inferred from homology"/>
<dbReference type="SUPFAM" id="SSF53213">
    <property type="entry name" value="LigB-like"/>
    <property type="match status" value="1"/>
</dbReference>
<accession>A0A7C3GE67</accession>
<organism evidence="3">
    <name type="scientific">Thermosulfurimonas dismutans</name>
    <dbReference type="NCBI Taxonomy" id="999894"/>
    <lineage>
        <taxon>Bacteria</taxon>
        <taxon>Pseudomonadati</taxon>
        <taxon>Thermodesulfobacteriota</taxon>
        <taxon>Thermodesulfobacteria</taxon>
        <taxon>Thermodesulfobacteriales</taxon>
        <taxon>Thermodesulfobacteriaceae</taxon>
        <taxon>Thermosulfurimonas</taxon>
    </lineage>
</organism>
<evidence type="ECO:0000256" key="1">
    <source>
        <dbReference type="ARBA" id="ARBA00006315"/>
    </source>
</evidence>
<protein>
    <recommendedName>
        <fullName evidence="2">MEMO1 family protein ENJ40_06020</fullName>
    </recommendedName>
</protein>
<comment type="caution">
    <text evidence="3">The sequence shown here is derived from an EMBL/GenBank/DDBJ whole genome shotgun (WGS) entry which is preliminary data.</text>
</comment>
<dbReference type="Pfam" id="PF01875">
    <property type="entry name" value="Memo"/>
    <property type="match status" value="1"/>
</dbReference>
<dbReference type="PANTHER" id="PTHR11060:SF0">
    <property type="entry name" value="PROTEIN MEMO1"/>
    <property type="match status" value="1"/>
</dbReference>
<dbReference type="InterPro" id="IPR002737">
    <property type="entry name" value="MEMO1_fam"/>
</dbReference>
<dbReference type="Proteomes" id="UP000886043">
    <property type="component" value="Unassembled WGS sequence"/>
</dbReference>
<dbReference type="Gene3D" id="3.40.830.10">
    <property type="entry name" value="LigB-like"/>
    <property type="match status" value="1"/>
</dbReference>
<dbReference type="EMBL" id="DRMH01000077">
    <property type="protein sequence ID" value="HFC97997.1"/>
    <property type="molecule type" value="Genomic_DNA"/>
</dbReference>
<sequence>MFRQPAVAGQFYSDDPEVLRAELSRLIKRSPEPIEAKMVVAPHAGYMYSGWVAGEVYGRIRPPEVAVVLGPNHTGLGASAAIVSYGAFLTPLGEVPIESTLAEKIMEEAPILREDHLAHLYEHSLEVQLPFLQYLQPEISLVPICLGRLSAEEIEDLGKGLGRAIAGYPSRVLLVASTDFSHYVPHEIAQRKDQRAIERILALDPLGLLEVVVREDISMCGVIPTAVALTAARLLGASRAELVRYATSGEVSGDYARVVGYAGILIW</sequence>
<dbReference type="AlphaFoldDB" id="A0A7C3GE67"/>
<dbReference type="NCBIfam" id="TIGR04336">
    <property type="entry name" value="AmmeMemoSam_B"/>
    <property type="match status" value="1"/>
</dbReference>
<dbReference type="CDD" id="cd07361">
    <property type="entry name" value="MEMO_like"/>
    <property type="match status" value="1"/>
</dbReference>
<reference evidence="3" key="1">
    <citation type="journal article" date="2020" name="mSystems">
        <title>Genome- and Community-Level Interaction Insights into Carbon Utilization and Element Cycling Functions of Hydrothermarchaeota in Hydrothermal Sediment.</title>
        <authorList>
            <person name="Zhou Z."/>
            <person name="Liu Y."/>
            <person name="Xu W."/>
            <person name="Pan J."/>
            <person name="Luo Z.H."/>
            <person name="Li M."/>
        </authorList>
    </citation>
    <scope>NUCLEOTIDE SEQUENCE [LARGE SCALE GENOMIC DNA]</scope>
    <source>
        <strain evidence="3">HyVt-483</strain>
    </source>
</reference>
<dbReference type="HAMAP" id="MF_00055">
    <property type="entry name" value="MEMO1"/>
    <property type="match status" value="1"/>
</dbReference>
<name>A0A7C3GE67_9BACT</name>